<evidence type="ECO:0000256" key="21">
    <source>
        <dbReference type="PIRSR" id="PIRSR600823-5"/>
    </source>
</evidence>
<evidence type="ECO:0000256" key="14">
    <source>
        <dbReference type="ARBA" id="ARBA00023157"/>
    </source>
</evidence>
<keyword evidence="7 22" id="KW-0575">Peroxidase</keyword>
<feature type="disulfide bond" evidence="21">
    <location>
        <begin position="34"/>
        <end position="111"/>
    </location>
</feature>
<dbReference type="GO" id="GO:0006979">
    <property type="term" value="P:response to oxidative stress"/>
    <property type="evidence" value="ECO:0007669"/>
    <property type="project" value="UniProtKB-UniRule"/>
</dbReference>
<comment type="similarity">
    <text evidence="22">Belongs to the peroxidase family. Classical plant (class III) peroxidase subfamily.</text>
</comment>
<feature type="active site" description="Proton acceptor" evidence="17">
    <location>
        <position position="65"/>
    </location>
</feature>
<keyword evidence="14 21" id="KW-1015">Disulfide bond</keyword>
<feature type="binding site" evidence="19">
    <location>
        <position position="190"/>
    </location>
    <ligand>
        <name>Ca(2+)</name>
        <dbReference type="ChEBI" id="CHEBI:29108"/>
        <label>2</label>
    </ligand>
</feature>
<dbReference type="Pfam" id="PF00141">
    <property type="entry name" value="peroxidase"/>
    <property type="match status" value="1"/>
</dbReference>
<dbReference type="PANTHER" id="PTHR31388:SF264">
    <property type="entry name" value="PEROXIDASE 59"/>
    <property type="match status" value="1"/>
</dbReference>
<dbReference type="FunFam" id="1.10.520.10:FF:000009">
    <property type="entry name" value="Peroxidase"/>
    <property type="match status" value="1"/>
</dbReference>
<name>A0A0C9RPA1_9CONI</name>
<accession>A0A0C9RPA1</accession>
<dbReference type="GO" id="GO:0042744">
    <property type="term" value="P:hydrogen peroxide catabolic process"/>
    <property type="evidence" value="ECO:0007669"/>
    <property type="project" value="UniProtKB-KW"/>
</dbReference>
<keyword evidence="12 22" id="KW-0560">Oxidoreductase</keyword>
<feature type="binding site" description="axial binding residue" evidence="19">
    <location>
        <position position="189"/>
    </location>
    <ligand>
        <name>heme b</name>
        <dbReference type="ChEBI" id="CHEBI:60344"/>
    </ligand>
    <ligandPart>
        <name>Fe</name>
        <dbReference type="ChEBI" id="CHEBI:18248"/>
    </ligandPart>
</feature>
<organism evidence="24">
    <name type="scientific">Wollemia nobilis</name>
    <dbReference type="NCBI Taxonomy" id="56998"/>
    <lineage>
        <taxon>Eukaryota</taxon>
        <taxon>Viridiplantae</taxon>
        <taxon>Streptophyta</taxon>
        <taxon>Embryophyta</taxon>
        <taxon>Tracheophyta</taxon>
        <taxon>Spermatophyta</taxon>
        <taxon>Pinopsida</taxon>
        <taxon>Pinidae</taxon>
        <taxon>Conifers II</taxon>
        <taxon>Araucariales</taxon>
        <taxon>Araucariaceae</taxon>
        <taxon>Wollemia</taxon>
    </lineage>
</organism>
<evidence type="ECO:0000259" key="23">
    <source>
        <dbReference type="PROSITE" id="PS50873"/>
    </source>
</evidence>
<feature type="binding site" evidence="19">
    <location>
        <position position="75"/>
    </location>
    <ligand>
        <name>Ca(2+)</name>
        <dbReference type="ChEBI" id="CHEBI:29108"/>
        <label>1</label>
    </ligand>
</feature>
<evidence type="ECO:0000256" key="1">
    <source>
        <dbReference type="ARBA" id="ARBA00000189"/>
    </source>
</evidence>
<comment type="catalytic activity">
    <reaction evidence="1 22">
        <text>2 a phenolic donor + H2O2 = 2 a phenolic radical donor + 2 H2O</text>
        <dbReference type="Rhea" id="RHEA:56136"/>
        <dbReference type="ChEBI" id="CHEBI:15377"/>
        <dbReference type="ChEBI" id="CHEBI:16240"/>
        <dbReference type="ChEBI" id="CHEBI:139520"/>
        <dbReference type="ChEBI" id="CHEBI:139521"/>
        <dbReference type="EC" id="1.11.1.7"/>
    </reaction>
</comment>
<evidence type="ECO:0000256" key="4">
    <source>
        <dbReference type="ARBA" id="ARBA00006873"/>
    </source>
</evidence>
<dbReference type="InterPro" id="IPR000823">
    <property type="entry name" value="Peroxidase_pln"/>
</dbReference>
<dbReference type="PROSITE" id="PS00436">
    <property type="entry name" value="PEROXIDASE_2"/>
    <property type="match status" value="1"/>
</dbReference>
<dbReference type="GO" id="GO:0005576">
    <property type="term" value="C:extracellular region"/>
    <property type="evidence" value="ECO:0007669"/>
    <property type="project" value="UniProtKB-SubCell"/>
</dbReference>
<dbReference type="PROSITE" id="PS50873">
    <property type="entry name" value="PEROXIDASE_4"/>
    <property type="match status" value="1"/>
</dbReference>
<dbReference type="InterPro" id="IPR010255">
    <property type="entry name" value="Haem_peroxidase_sf"/>
</dbReference>
<evidence type="ECO:0000256" key="16">
    <source>
        <dbReference type="ARBA" id="ARBA00023324"/>
    </source>
</evidence>
<evidence type="ECO:0000256" key="17">
    <source>
        <dbReference type="PIRSR" id="PIRSR600823-1"/>
    </source>
</evidence>
<comment type="cofactor">
    <cofactor evidence="19 22">
        <name>Ca(2+)</name>
        <dbReference type="ChEBI" id="CHEBI:29108"/>
    </cofactor>
    <text evidence="19 22">Binds 2 calcium ions per subunit.</text>
</comment>
<feature type="binding site" evidence="19">
    <location>
        <position position="69"/>
    </location>
    <ligand>
        <name>Ca(2+)</name>
        <dbReference type="ChEBI" id="CHEBI:29108"/>
        <label>1</label>
    </ligand>
</feature>
<comment type="function">
    <text evidence="2">Removal of H(2)O(2), oxidation of toxic reductants, biosynthesis and degradation of lignin, suberization, auxin catabolism, response to environmental stresses such as wounding, pathogen attack and oxidative stress. These functions might be dependent on each isozyme/isoform in each plant tissue.</text>
</comment>
<feature type="binding site" evidence="19">
    <location>
        <position position="73"/>
    </location>
    <ligand>
        <name>Ca(2+)</name>
        <dbReference type="ChEBI" id="CHEBI:29108"/>
        <label>1</label>
    </ligand>
</feature>
<evidence type="ECO:0000256" key="7">
    <source>
        <dbReference type="ARBA" id="ARBA00022559"/>
    </source>
</evidence>
<dbReference type="EC" id="1.11.1.7" evidence="5 22"/>
<dbReference type="InterPro" id="IPR019793">
    <property type="entry name" value="Peroxidases_heam-ligand_BS"/>
</dbReference>
<keyword evidence="6 22" id="KW-0964">Secreted</keyword>
<keyword evidence="13 19" id="KW-0408">Iron</keyword>
<dbReference type="GO" id="GO:0140825">
    <property type="term" value="F:lactoperoxidase activity"/>
    <property type="evidence" value="ECO:0007669"/>
    <property type="project" value="UniProtKB-EC"/>
</dbReference>
<feature type="binding site" evidence="19">
    <location>
        <position position="66"/>
    </location>
    <ligand>
        <name>Ca(2+)</name>
        <dbReference type="ChEBI" id="CHEBI:29108"/>
        <label>1</label>
    </ligand>
</feature>
<evidence type="ECO:0000256" key="6">
    <source>
        <dbReference type="ARBA" id="ARBA00022525"/>
    </source>
</evidence>
<evidence type="ECO:0000256" key="10">
    <source>
        <dbReference type="ARBA" id="ARBA00022729"/>
    </source>
</evidence>
<dbReference type="PROSITE" id="PS00435">
    <property type="entry name" value="PEROXIDASE_1"/>
    <property type="match status" value="1"/>
</dbReference>
<feature type="site" description="Transition state stabilizer" evidence="20">
    <location>
        <position position="61"/>
    </location>
</feature>
<feature type="disulfide bond" evidence="21">
    <location>
        <begin position="117"/>
        <end position="312"/>
    </location>
</feature>
<dbReference type="PRINTS" id="PR00458">
    <property type="entry name" value="PEROXIDASE"/>
</dbReference>
<evidence type="ECO:0000256" key="18">
    <source>
        <dbReference type="PIRSR" id="PIRSR600823-2"/>
    </source>
</evidence>
<evidence type="ECO:0000313" key="24">
    <source>
        <dbReference type="EMBL" id="JAG88711.1"/>
    </source>
</evidence>
<comment type="cofactor">
    <cofactor evidence="19 22">
        <name>heme b</name>
        <dbReference type="ChEBI" id="CHEBI:60344"/>
    </cofactor>
    <text evidence="19 22">Binds 1 heme b (iron(II)-protoporphyrin IX) group per subunit.</text>
</comment>
<dbReference type="InterPro" id="IPR002016">
    <property type="entry name" value="Haem_peroxidase"/>
</dbReference>
<evidence type="ECO:0000256" key="12">
    <source>
        <dbReference type="ARBA" id="ARBA00023002"/>
    </source>
</evidence>
<dbReference type="InterPro" id="IPR019794">
    <property type="entry name" value="Peroxidases_AS"/>
</dbReference>
<dbReference type="Gene3D" id="1.10.420.10">
    <property type="entry name" value="Peroxidase, domain 2"/>
    <property type="match status" value="1"/>
</dbReference>
<dbReference type="Gene3D" id="1.10.520.10">
    <property type="match status" value="1"/>
</dbReference>
<dbReference type="FunFam" id="1.10.420.10:FF:000006">
    <property type="entry name" value="Peroxidase"/>
    <property type="match status" value="1"/>
</dbReference>
<dbReference type="PANTHER" id="PTHR31388">
    <property type="entry name" value="PEROXIDASE 72-RELATED"/>
    <property type="match status" value="1"/>
</dbReference>
<feature type="binding site" evidence="19">
    <location>
        <position position="244"/>
    </location>
    <ligand>
        <name>Ca(2+)</name>
        <dbReference type="ChEBI" id="CHEBI:29108"/>
        <label>2</label>
    </ligand>
</feature>
<keyword evidence="15" id="KW-0325">Glycoprotein</keyword>
<dbReference type="GO" id="GO:0020037">
    <property type="term" value="F:heme binding"/>
    <property type="evidence" value="ECO:0007669"/>
    <property type="project" value="UniProtKB-UniRule"/>
</dbReference>
<keyword evidence="16 22" id="KW-0376">Hydrogen peroxide</keyword>
<dbReference type="EMBL" id="GCHU01005870">
    <property type="protein sequence ID" value="JAG88711.1"/>
    <property type="molecule type" value="Transcribed_RNA"/>
</dbReference>
<evidence type="ECO:0000256" key="3">
    <source>
        <dbReference type="ARBA" id="ARBA00004613"/>
    </source>
</evidence>
<feature type="disulfide bond" evidence="21">
    <location>
        <begin position="67"/>
        <end position="72"/>
    </location>
</feature>
<comment type="similarity">
    <text evidence="4">Belongs to the peroxidase family. Ascorbate peroxidase subfamily.</text>
</comment>
<feature type="chain" id="PRO_5005111891" description="Peroxidase" evidence="22">
    <location>
        <begin position="24"/>
        <end position="316"/>
    </location>
</feature>
<evidence type="ECO:0000256" key="11">
    <source>
        <dbReference type="ARBA" id="ARBA00022837"/>
    </source>
</evidence>
<reference evidence="24" key="1">
    <citation type="submission" date="2015-02" db="EMBL/GenBank/DDBJ databases">
        <title>A transcriptome of Wollemia nobilis - a relic of Gondwana.</title>
        <authorList>
            <person name="Chia J.Y."/>
            <person name="Leong Y.S."/>
            <person name="Abdul Karim S."/>
            <person name="Wan Azmi N."/>
            <person name="Hercus R."/>
            <person name="Croft L."/>
        </authorList>
    </citation>
    <scope>NUCLEOTIDE SEQUENCE</scope>
    <source>
        <strain evidence="24">MaeBrown</strain>
        <tissue evidence="24">Leaf</tissue>
    </source>
</reference>
<protein>
    <recommendedName>
        <fullName evidence="5 22">Peroxidase</fullName>
        <ecNumber evidence="5 22">1.11.1.7</ecNumber>
    </recommendedName>
</protein>
<feature type="binding site" evidence="19">
    <location>
        <position position="236"/>
    </location>
    <ligand>
        <name>Ca(2+)</name>
        <dbReference type="ChEBI" id="CHEBI:29108"/>
        <label>2</label>
    </ligand>
</feature>
<dbReference type="CDD" id="cd00693">
    <property type="entry name" value="secretory_peroxidase"/>
    <property type="match status" value="1"/>
</dbReference>
<dbReference type="AlphaFoldDB" id="A0A0C9RPA1"/>
<proteinExistence type="inferred from homology"/>
<feature type="domain" description="Plant heme peroxidase family profile" evidence="23">
    <location>
        <begin position="24"/>
        <end position="316"/>
    </location>
</feature>
<feature type="binding site" evidence="19">
    <location>
        <position position="239"/>
    </location>
    <ligand>
        <name>Ca(2+)</name>
        <dbReference type="ChEBI" id="CHEBI:29108"/>
        <label>2</label>
    </ligand>
</feature>
<dbReference type="PRINTS" id="PR00461">
    <property type="entry name" value="PLPEROXIDASE"/>
</dbReference>
<dbReference type="InterPro" id="IPR033905">
    <property type="entry name" value="Secretory_peroxidase"/>
</dbReference>
<evidence type="ECO:0000256" key="5">
    <source>
        <dbReference type="ARBA" id="ARBA00012313"/>
    </source>
</evidence>
<feature type="binding site" evidence="19">
    <location>
        <position position="71"/>
    </location>
    <ligand>
        <name>Ca(2+)</name>
        <dbReference type="ChEBI" id="CHEBI:29108"/>
        <label>1</label>
    </ligand>
</feature>
<keyword evidence="10 22" id="KW-0732">Signal</keyword>
<feature type="signal peptide" evidence="22">
    <location>
        <begin position="1"/>
        <end position="23"/>
    </location>
</feature>
<keyword evidence="9 19" id="KW-0479">Metal-binding</keyword>
<evidence type="ECO:0000256" key="2">
    <source>
        <dbReference type="ARBA" id="ARBA00002322"/>
    </source>
</evidence>
<evidence type="ECO:0000256" key="22">
    <source>
        <dbReference type="RuleBase" id="RU362060"/>
    </source>
</evidence>
<dbReference type="GO" id="GO:0046872">
    <property type="term" value="F:metal ion binding"/>
    <property type="evidence" value="ECO:0007669"/>
    <property type="project" value="UniProtKB-UniRule"/>
</dbReference>
<keyword evidence="8 22" id="KW-0349">Heme</keyword>
<feature type="binding site" evidence="18">
    <location>
        <position position="159"/>
    </location>
    <ligand>
        <name>substrate</name>
    </ligand>
</feature>
<keyword evidence="11 19" id="KW-0106">Calcium</keyword>
<evidence type="ECO:0000256" key="13">
    <source>
        <dbReference type="ARBA" id="ARBA00023004"/>
    </source>
</evidence>
<evidence type="ECO:0000256" key="8">
    <source>
        <dbReference type="ARBA" id="ARBA00022617"/>
    </source>
</evidence>
<dbReference type="SUPFAM" id="SSF48113">
    <property type="entry name" value="Heme-dependent peroxidases"/>
    <property type="match status" value="1"/>
</dbReference>
<evidence type="ECO:0000256" key="20">
    <source>
        <dbReference type="PIRSR" id="PIRSR600823-4"/>
    </source>
</evidence>
<sequence length="316" mass="34308">MASFFRFMVTLWIMVMFLGYASARLRPNHYHLSCPSLQSIVKSTVEQAVAKEPRIGASILRLHFHDCFVQGCDASLLLDGPTTEKTAVPNNNSARGFEVIDAIKSKVEAACSGIVSCADILTLAARDSVVALGGPTWVVPLGRRDSLSANASLANTSIPAPTLNFTNLTKSFHNQGLSVKDLVVLAGGHTIGQARCTSFRGHIYNDTNIDPSFAKSRQTNCPQQAPSGNANLAPLDLKTPNLFDNNYFKNLLVKKGLLHSDQEIYNGVSTDSLVKTYANDVNSFFADFATSMVKMGNIQPLLGTRGEIRKNCRKPN</sequence>
<evidence type="ECO:0000256" key="19">
    <source>
        <dbReference type="PIRSR" id="PIRSR600823-3"/>
    </source>
</evidence>
<feature type="binding site" evidence="19">
    <location>
        <position position="84"/>
    </location>
    <ligand>
        <name>Ca(2+)</name>
        <dbReference type="ChEBI" id="CHEBI:29108"/>
        <label>1</label>
    </ligand>
</feature>
<comment type="subcellular location">
    <subcellularLocation>
        <location evidence="3 22">Secreted</location>
    </subcellularLocation>
</comment>
<feature type="disulfide bond" evidence="21">
    <location>
        <begin position="196"/>
        <end position="221"/>
    </location>
</feature>
<evidence type="ECO:0000256" key="15">
    <source>
        <dbReference type="ARBA" id="ARBA00023180"/>
    </source>
</evidence>
<evidence type="ECO:0000256" key="9">
    <source>
        <dbReference type="ARBA" id="ARBA00022723"/>
    </source>
</evidence>